<dbReference type="RefSeq" id="WP_017679244.1">
    <property type="nucleotide sequence ID" value="NZ_FMZQ01000005.1"/>
</dbReference>
<sequence length="116" mass="12791">MMRALKYLLITLGAVLCSALVIAVAFLLVSIASTDTDATYELRGRYKPSTDGKTYLVIEHDNGGGCGAFSVDDERWPHQLHEAGETMPGMRTIKCGGEIDIEIKPGNIYYFNYWGP</sequence>
<dbReference type="AlphaFoldDB" id="A0A1G6NQK3"/>
<evidence type="ECO:0000313" key="2">
    <source>
        <dbReference type="Proteomes" id="UP000199467"/>
    </source>
</evidence>
<dbReference type="EMBL" id="FMZQ01000005">
    <property type="protein sequence ID" value="SDC70250.1"/>
    <property type="molecule type" value="Genomic_DNA"/>
</dbReference>
<evidence type="ECO:0000313" key="1">
    <source>
        <dbReference type="EMBL" id="SDC70250.1"/>
    </source>
</evidence>
<protein>
    <submittedName>
        <fullName evidence="1">Uncharacterized protein</fullName>
    </submittedName>
</protein>
<dbReference type="Proteomes" id="UP000199467">
    <property type="component" value="Unassembled WGS sequence"/>
</dbReference>
<name>A0A1G6NQK3_9GAMM</name>
<reference evidence="2" key="1">
    <citation type="submission" date="2016-10" db="EMBL/GenBank/DDBJ databases">
        <authorList>
            <person name="Varghese N."/>
            <person name="Submissions S."/>
        </authorList>
    </citation>
    <scope>NUCLEOTIDE SEQUENCE [LARGE SCALE GENOMIC DNA]</scope>
    <source>
        <strain evidence="2">DSM 26382</strain>
    </source>
</reference>
<accession>A0A1G6NQK3</accession>
<organism evidence="1 2">
    <name type="scientific">Ectopseudomonas chengduensis</name>
    <dbReference type="NCBI Taxonomy" id="489632"/>
    <lineage>
        <taxon>Bacteria</taxon>
        <taxon>Pseudomonadati</taxon>
        <taxon>Pseudomonadota</taxon>
        <taxon>Gammaproteobacteria</taxon>
        <taxon>Pseudomonadales</taxon>
        <taxon>Pseudomonadaceae</taxon>
        <taxon>Ectopseudomonas</taxon>
    </lineage>
</organism>
<proteinExistence type="predicted"/>
<keyword evidence="2" id="KW-1185">Reference proteome</keyword>
<gene>
    <name evidence="1" type="ORF">SAMN05216576_105250</name>
</gene>